<feature type="domain" description="NUP210 Ig-like" evidence="4">
    <location>
        <begin position="24"/>
        <end position="114"/>
    </location>
</feature>
<keyword evidence="2" id="KW-1133">Transmembrane helix</keyword>
<dbReference type="PANTHER" id="PTHR23019">
    <property type="entry name" value="NUCLEAR PORE MEMBRANE GLYCOPROTEIN GP210-RELATED"/>
    <property type="match status" value="1"/>
</dbReference>
<evidence type="ECO:0008006" key="8">
    <source>
        <dbReference type="Google" id="ProtNLM"/>
    </source>
</evidence>
<protein>
    <recommendedName>
        <fullName evidence="8">Nuclear pore membrane glycoprotein 210</fullName>
    </recommendedName>
</protein>
<proteinExistence type="predicted"/>
<evidence type="ECO:0000256" key="1">
    <source>
        <dbReference type="SAM" id="MobiDB-lite"/>
    </source>
</evidence>
<comment type="caution">
    <text evidence="6">The sequence shown here is derived from an EMBL/GenBank/DDBJ whole genome shotgun (WGS) entry which is preliminary data.</text>
</comment>
<dbReference type="InterPro" id="IPR055097">
    <property type="entry name" value="Ig_NUP210_2nd"/>
</dbReference>
<dbReference type="Proteomes" id="UP000823941">
    <property type="component" value="Chromosome 3"/>
</dbReference>
<accession>A0ABQ7R4Q0</accession>
<keyword evidence="2" id="KW-0812">Transmembrane</keyword>
<name>A0ABQ7R4Q0_PLUXY</name>
<keyword evidence="3" id="KW-0732">Signal</keyword>
<feature type="compositionally biased region" description="Polar residues" evidence="1">
    <location>
        <begin position="1650"/>
        <end position="1672"/>
    </location>
</feature>
<keyword evidence="7" id="KW-1185">Reference proteome</keyword>
<dbReference type="Pfam" id="PF22969">
    <property type="entry name" value="Ig_NUP210_2nd"/>
    <property type="match status" value="1"/>
</dbReference>
<evidence type="ECO:0000259" key="5">
    <source>
        <dbReference type="Pfam" id="PF22969"/>
    </source>
</evidence>
<evidence type="ECO:0000256" key="3">
    <source>
        <dbReference type="SAM" id="SignalP"/>
    </source>
</evidence>
<gene>
    <name evidence="6" type="ORF">JYU34_001748</name>
</gene>
<keyword evidence="2" id="KW-0472">Membrane</keyword>
<dbReference type="InterPro" id="IPR045197">
    <property type="entry name" value="NUP210-like"/>
</dbReference>
<evidence type="ECO:0000313" key="7">
    <source>
        <dbReference type="Proteomes" id="UP000823941"/>
    </source>
</evidence>
<dbReference type="Pfam" id="PF22967">
    <property type="entry name" value="Ig_NUP210_1st"/>
    <property type="match status" value="1"/>
</dbReference>
<sequence>MFPLRNKLCLGLILYLYYNSCDGAKINTPRVLLPWFPNLYVNFTFEINEGGCYTWSLSRDDIIDIEPLYEDSWGHCSRAARVSVSKTCVPPGSVIILAEETNTGEVLRGDVDIDVISSLKVMSTTWKLYLEEAPEAFEVVAYDDQGNTFSTLEGLNFKWTIENTGKHVGEEPLVMLVKWSDTDYEAPQGVTELESKGFRSYTTLLYGQAMGECRVHVCLEDVCTDFNLHVVASVVLTPAVATIAPGDTLRYRVVRAKAGRLTVQDVADTLYNIKLPSTSIASLEDTISLVRGSTLGTTSVMLYSGVTEVASAVLVVAEPHSIRVTLRPSNLVISGEVFTIHCVVLDKDGHMFTAGDEMLIRLTVGGEANVDLLRSTENGTITEAVARNAGPLLVNAKLFSVAGKSLSRKVEGHVSGVAVEPLAVVPPEIYVAWTEATQDVALKHRGGGDEAVSWSESDEQGTQHALSLSNDGLVTVRGVGHIGVKVHLKQYPYVKAYGRVLSAVAEYMQVSGSGRARVAAPHHLHVALTGTHPETGELFNFHRCDCASFSVTLLEGPEPQNVTAATWIQPVEGACCVLQVSFSARGVSVARVWRGRSGDTARVVVREAPSVVWPGRAAMLIGASLPVLAQGESLVAQSSDHRTADLMYRDGMPPHRHPDLQLFTVKCQKKGETKVSISSQVEDEESAVLETVCAAQVAKIRLEPVPAGNCSGGPRLWLRPGQEAKLKVSLFDAVGRELLDERGPKVSWELSPTHVGIEYRAVDRLLIETHPEYAPVPVPLSYYQIAVASEQAVGWSGTLKASIPDATASIQAKVVAPLMSDSLKVNLAFEGETVTNIATITGGSGRYAAAAPTGVTARVDGGKLHATVPGPGTYDIVVSDLCVPEEKVYIEVNIEEILSVEVSAPRAVCVGSCVPITALIKGTSHRYLRTSPTTEWRASGDVIIKGDKACGVREGAGRVAAGQANVWSEQIEMLVFPPLGILPSPLVVAVGGRVQTRRLGGPPAHLATFHYDVTQDQHVKVSPSGVVHGLSIGTAKIVLTARDINNIDMTSAEAVVEVVAISSLRVLACSDRLLVGAPCPLRVSAEAGGAALSGLRPPPALACTLAPAAHASLHLTHRDDHIERSAAEGLTMRVVALKPGLITINCRVRNMGQWSETRIWDSTIEILAISEITAAVEGSPQSLAPGDRIDIAVGSTIRLKATPRSEWSAYNNEGVFELSPSGELRALQPGFGIAVAQNRDERNDINRQQVIQVQVSVPHYSTAQPSTSDDEHAIRVVLRDSVGRELLAPDANVSVYPPVGIVKRAQHSALGSEIILTNVEAGGTYMTFESSVSGVTVKDEVWVAGPDQQTERIVASVGSVICLEGAGWRGPASAGVLPGSAVSASVPRASGVMALRADRPSRAVSLRVVPANLEFQPGDWPSTLVPLTTRAQGLSPDLLVCTEQQRLSAEELTPELPITCRTHAPHTAEPIVDFVKGQVGCTIIPGFPILDAADVELCAESGAAKTCTRVTLLPQISVSTHKVSLLNPPTEFSISGHPRALKHVKVTPSPGLKLETTAQSGDIRVEVKSEDLTCGFGWVNVVSKLTGQELRVEVEKECDVACGTLLGALFSLIKPYLSTLVTIGLVFATYLFIQSKLERKATIKMPMPPSQSVLPPANTSTPLHQSTWSRSPYASGPAAPIYGDASMLPDSSFSPTNSRTNSRFL</sequence>
<feature type="signal peptide" evidence="3">
    <location>
        <begin position="1"/>
        <end position="23"/>
    </location>
</feature>
<evidence type="ECO:0000256" key="2">
    <source>
        <dbReference type="SAM" id="Phobius"/>
    </source>
</evidence>
<organism evidence="6 7">
    <name type="scientific">Plutella xylostella</name>
    <name type="common">Diamondback moth</name>
    <name type="synonym">Plutella maculipennis</name>
    <dbReference type="NCBI Taxonomy" id="51655"/>
    <lineage>
        <taxon>Eukaryota</taxon>
        <taxon>Metazoa</taxon>
        <taxon>Ecdysozoa</taxon>
        <taxon>Arthropoda</taxon>
        <taxon>Hexapoda</taxon>
        <taxon>Insecta</taxon>
        <taxon>Pterygota</taxon>
        <taxon>Neoptera</taxon>
        <taxon>Endopterygota</taxon>
        <taxon>Lepidoptera</taxon>
        <taxon>Glossata</taxon>
        <taxon>Ditrysia</taxon>
        <taxon>Yponomeutoidea</taxon>
        <taxon>Plutellidae</taxon>
        <taxon>Plutella</taxon>
    </lineage>
</organism>
<feature type="chain" id="PRO_5045160096" description="Nuclear pore membrane glycoprotein 210" evidence="3">
    <location>
        <begin position="24"/>
        <end position="1705"/>
    </location>
</feature>
<reference evidence="6 7" key="1">
    <citation type="submission" date="2021-06" db="EMBL/GenBank/DDBJ databases">
        <title>A haploid diamondback moth (Plutella xylostella L.) genome assembly resolves 31 chromosomes and identifies a diamide resistance mutation.</title>
        <authorList>
            <person name="Ward C.M."/>
            <person name="Perry K.D."/>
            <person name="Baker G."/>
            <person name="Powis K."/>
            <person name="Heckel D.G."/>
            <person name="Baxter S.W."/>
        </authorList>
    </citation>
    <scope>NUCLEOTIDE SEQUENCE [LARGE SCALE GENOMIC DNA]</scope>
    <source>
        <strain evidence="6 7">LV</strain>
        <tissue evidence="6">Single pupa</tissue>
    </source>
</reference>
<feature type="domain" description="NUP210 Ig-like" evidence="5">
    <location>
        <begin position="123"/>
        <end position="221"/>
    </location>
</feature>
<feature type="region of interest" description="Disordered" evidence="1">
    <location>
        <begin position="1648"/>
        <end position="1672"/>
    </location>
</feature>
<evidence type="ECO:0000313" key="6">
    <source>
        <dbReference type="EMBL" id="KAG7312276.1"/>
    </source>
</evidence>
<evidence type="ECO:0000259" key="4">
    <source>
        <dbReference type="Pfam" id="PF22967"/>
    </source>
</evidence>
<dbReference type="EMBL" id="JAHIBW010000003">
    <property type="protein sequence ID" value="KAG7312276.1"/>
    <property type="molecule type" value="Genomic_DNA"/>
</dbReference>
<dbReference type="InterPro" id="IPR055096">
    <property type="entry name" value="Ig_NUP210_1st"/>
</dbReference>
<feature type="transmembrane region" description="Helical" evidence="2">
    <location>
        <begin position="1616"/>
        <end position="1633"/>
    </location>
</feature>
<dbReference type="PANTHER" id="PTHR23019:SF0">
    <property type="entry name" value="NUCLEAR PORE MEMBRANE GLYCOPROTEIN 210"/>
    <property type="match status" value="1"/>
</dbReference>